<evidence type="ECO:0000256" key="5">
    <source>
        <dbReference type="SAM" id="Phobius"/>
    </source>
</evidence>
<proteinExistence type="predicted"/>
<name>Q67RN7_SYMTH</name>
<dbReference type="Proteomes" id="UP000000417">
    <property type="component" value="Chromosome"/>
</dbReference>
<evidence type="ECO:0000256" key="4">
    <source>
        <dbReference type="ARBA" id="ARBA00023136"/>
    </source>
</evidence>
<dbReference type="HOGENOM" id="CLU_1331359_0_0_9"/>
<gene>
    <name evidence="7" type="ordered locus">STH671</name>
</gene>
<evidence type="ECO:0000259" key="6">
    <source>
        <dbReference type="Pfam" id="PF12698"/>
    </source>
</evidence>
<dbReference type="GO" id="GO:0016020">
    <property type="term" value="C:membrane"/>
    <property type="evidence" value="ECO:0007669"/>
    <property type="project" value="UniProtKB-SubCell"/>
</dbReference>
<feature type="transmembrane region" description="Helical" evidence="5">
    <location>
        <begin position="174"/>
        <end position="196"/>
    </location>
</feature>
<accession>Q67RN7</accession>
<dbReference type="KEGG" id="sth:STH671"/>
<dbReference type="AlphaFoldDB" id="Q67RN7"/>
<feature type="transmembrane region" description="Helical" evidence="5">
    <location>
        <begin position="97"/>
        <end position="120"/>
    </location>
</feature>
<dbReference type="EMBL" id="AP006840">
    <property type="protein sequence ID" value="BAD39656.1"/>
    <property type="molecule type" value="Genomic_DNA"/>
</dbReference>
<feature type="transmembrane region" description="Helical" evidence="5">
    <location>
        <begin position="141"/>
        <end position="168"/>
    </location>
</feature>
<evidence type="ECO:0000313" key="7">
    <source>
        <dbReference type="EMBL" id="BAD39656.1"/>
    </source>
</evidence>
<keyword evidence="2 5" id="KW-0812">Transmembrane</keyword>
<organism evidence="7 8">
    <name type="scientific">Symbiobacterium thermophilum (strain DSM 24528 / JCM 14929 / IAM 14863 / T)</name>
    <dbReference type="NCBI Taxonomy" id="292459"/>
    <lineage>
        <taxon>Bacteria</taxon>
        <taxon>Bacillati</taxon>
        <taxon>Bacillota</taxon>
        <taxon>Clostridia</taxon>
        <taxon>Eubacteriales</taxon>
        <taxon>Symbiobacteriaceae</taxon>
        <taxon>Symbiobacterium</taxon>
    </lineage>
</organism>
<dbReference type="GO" id="GO:0140359">
    <property type="term" value="F:ABC-type transporter activity"/>
    <property type="evidence" value="ECO:0007669"/>
    <property type="project" value="InterPro"/>
</dbReference>
<evidence type="ECO:0000256" key="1">
    <source>
        <dbReference type="ARBA" id="ARBA00004141"/>
    </source>
</evidence>
<dbReference type="Pfam" id="PF12698">
    <property type="entry name" value="ABC2_membrane_3"/>
    <property type="match status" value="1"/>
</dbReference>
<dbReference type="RefSeq" id="WP_011194804.1">
    <property type="nucleotide sequence ID" value="NC_006177.1"/>
</dbReference>
<protein>
    <submittedName>
        <fullName evidence="7">Conserved domain protein</fullName>
    </submittedName>
</protein>
<comment type="subcellular location">
    <subcellularLocation>
        <location evidence="1">Membrane</location>
        <topology evidence="1">Multi-pass membrane protein</topology>
    </subcellularLocation>
</comment>
<keyword evidence="4 5" id="KW-0472">Membrane</keyword>
<dbReference type="InterPro" id="IPR013525">
    <property type="entry name" value="ABC2_TM"/>
</dbReference>
<evidence type="ECO:0000256" key="3">
    <source>
        <dbReference type="ARBA" id="ARBA00022989"/>
    </source>
</evidence>
<feature type="domain" description="ABC-2 type transporter transmembrane" evidence="6">
    <location>
        <begin position="96"/>
        <end position="199"/>
    </location>
</feature>
<reference evidence="7 8" key="1">
    <citation type="journal article" date="2004" name="Nucleic Acids Res.">
        <title>Genome sequence of Symbiobacterium thermophilum, an uncultivable bacterium that depends on microbial commensalism.</title>
        <authorList>
            <person name="Ueda K."/>
            <person name="Yamashita A."/>
            <person name="Ishikawa J."/>
            <person name="Shimada M."/>
            <person name="Watsuji T."/>
            <person name="Morimura K."/>
            <person name="Ikeda H."/>
            <person name="Hattori M."/>
            <person name="Beppu T."/>
        </authorList>
    </citation>
    <scope>NUCLEOTIDE SEQUENCE [LARGE SCALE GENOMIC DNA]</scope>
    <source>
        <strain evidence="8">T / IAM 14863</strain>
    </source>
</reference>
<evidence type="ECO:0000313" key="8">
    <source>
        <dbReference type="Proteomes" id="UP000000417"/>
    </source>
</evidence>
<keyword evidence="3 5" id="KW-1133">Transmembrane helix</keyword>
<evidence type="ECO:0000256" key="2">
    <source>
        <dbReference type="ARBA" id="ARBA00022692"/>
    </source>
</evidence>
<sequence length="206" mass="22301">MPPRPYTPWQRNFKVSRMSHLNWSTRAKECVARQAASSKPWSFCRPPSGSVVIETPVGSDVRVRAIKVALEEAARAAGIRALSVSDSGDFFADPLRYGMVGALVYALASLGLFGVAMPIIAMRQQGILRLMRTTPVTRLTFVLAQVPARLILGMALTLCALLAAWALWDVTLPQLAAALGTSVLGFWMSAAFGYLVGGLGGRHGWW</sequence>
<keyword evidence="8" id="KW-1185">Reference proteome</keyword>